<sequence length="210" mass="24113">MAPCVEKLEHEARPVLCYIDALDECDEEEIRDMLSFFEQLGGLAVSKELRFLVCFSSRHYPHVTINHNIDLVLEDQDGHQQDIANYVHSELKGGRSKRILQIKDDVIARASGIFLWVVLVVQILNKECDRGRVHALEKRLKEIPDGLHSLLKDILTRDNHDMANTLLCLQWILYAKQPLSREETYFALLSGAMSSEDLTNWTAEEVDEKP</sequence>
<gene>
    <name evidence="1" type="ORF">BJX66DRAFT_337237</name>
</gene>
<comment type="caution">
    <text evidence="1">The sequence shown here is derived from an EMBL/GenBank/DDBJ whole genome shotgun (WGS) entry which is preliminary data.</text>
</comment>
<evidence type="ECO:0000313" key="1">
    <source>
        <dbReference type="EMBL" id="KAL2795014.1"/>
    </source>
</evidence>
<dbReference type="PANTHER" id="PTHR10039">
    <property type="entry name" value="AMELOGENIN"/>
    <property type="match status" value="1"/>
</dbReference>
<name>A0ABR4G8L1_9EURO</name>
<dbReference type="EMBL" id="JBFTWV010000038">
    <property type="protein sequence ID" value="KAL2795014.1"/>
    <property type="molecule type" value="Genomic_DNA"/>
</dbReference>
<dbReference type="PANTHER" id="PTHR10039:SF5">
    <property type="entry name" value="NACHT DOMAIN-CONTAINING PROTEIN"/>
    <property type="match status" value="1"/>
</dbReference>
<reference evidence="1 2" key="1">
    <citation type="submission" date="2024-07" db="EMBL/GenBank/DDBJ databases">
        <title>Section-level genome sequencing and comparative genomics of Aspergillus sections Usti and Cavernicolus.</title>
        <authorList>
            <consortium name="Lawrence Berkeley National Laboratory"/>
            <person name="Nybo J.L."/>
            <person name="Vesth T.C."/>
            <person name="Theobald S."/>
            <person name="Frisvad J.C."/>
            <person name="Larsen T.O."/>
            <person name="Kjaerboelling I."/>
            <person name="Rothschild-Mancinelli K."/>
            <person name="Lyhne E.K."/>
            <person name="Kogle M.E."/>
            <person name="Barry K."/>
            <person name="Clum A."/>
            <person name="Na H."/>
            <person name="Ledsgaard L."/>
            <person name="Lin J."/>
            <person name="Lipzen A."/>
            <person name="Kuo A."/>
            <person name="Riley R."/>
            <person name="Mondo S."/>
            <person name="Labutti K."/>
            <person name="Haridas S."/>
            <person name="Pangalinan J."/>
            <person name="Salamov A.A."/>
            <person name="Simmons B.A."/>
            <person name="Magnuson J.K."/>
            <person name="Chen J."/>
            <person name="Drula E."/>
            <person name="Henrissat B."/>
            <person name="Wiebenga A."/>
            <person name="Lubbers R.J."/>
            <person name="Gomes A.C."/>
            <person name="Makela M.R."/>
            <person name="Stajich J."/>
            <person name="Grigoriev I.V."/>
            <person name="Mortensen U.H."/>
            <person name="De Vries R.P."/>
            <person name="Baker S.E."/>
            <person name="Andersen M.R."/>
        </authorList>
    </citation>
    <scope>NUCLEOTIDE SEQUENCE [LARGE SCALE GENOMIC DNA]</scope>
    <source>
        <strain evidence="1 2">CBS 209.92</strain>
    </source>
</reference>
<protein>
    <submittedName>
        <fullName evidence="1">Uncharacterized protein</fullName>
    </submittedName>
</protein>
<organism evidence="1 2">
    <name type="scientific">Aspergillus keveii</name>
    <dbReference type="NCBI Taxonomy" id="714993"/>
    <lineage>
        <taxon>Eukaryota</taxon>
        <taxon>Fungi</taxon>
        <taxon>Dikarya</taxon>
        <taxon>Ascomycota</taxon>
        <taxon>Pezizomycotina</taxon>
        <taxon>Eurotiomycetes</taxon>
        <taxon>Eurotiomycetidae</taxon>
        <taxon>Eurotiales</taxon>
        <taxon>Aspergillaceae</taxon>
        <taxon>Aspergillus</taxon>
        <taxon>Aspergillus subgen. Nidulantes</taxon>
    </lineage>
</organism>
<dbReference type="Proteomes" id="UP001610563">
    <property type="component" value="Unassembled WGS sequence"/>
</dbReference>
<evidence type="ECO:0000313" key="2">
    <source>
        <dbReference type="Proteomes" id="UP001610563"/>
    </source>
</evidence>
<accession>A0ABR4G8L1</accession>
<proteinExistence type="predicted"/>
<keyword evidence="2" id="KW-1185">Reference proteome</keyword>